<dbReference type="InterPro" id="IPR005467">
    <property type="entry name" value="His_kinase_dom"/>
</dbReference>
<dbReference type="InterPro" id="IPR003661">
    <property type="entry name" value="HisK_dim/P_dom"/>
</dbReference>
<dbReference type="GO" id="GO:0004721">
    <property type="term" value="F:phosphoprotein phosphatase activity"/>
    <property type="evidence" value="ECO:0007669"/>
    <property type="project" value="TreeGrafter"/>
</dbReference>
<dbReference type="EC" id="2.7.13.3" evidence="2"/>
<dbReference type="SUPFAM" id="SSF55874">
    <property type="entry name" value="ATPase domain of HSP90 chaperone/DNA topoisomerase II/histidine kinase"/>
    <property type="match status" value="1"/>
</dbReference>
<dbReference type="SMART" id="SM00387">
    <property type="entry name" value="HATPase_c"/>
    <property type="match status" value="1"/>
</dbReference>
<keyword evidence="7" id="KW-0812">Transmembrane</keyword>
<evidence type="ECO:0000313" key="9">
    <source>
        <dbReference type="EMBL" id="TKC00245.1"/>
    </source>
</evidence>
<dbReference type="Proteomes" id="UP000308181">
    <property type="component" value="Unassembled WGS sequence"/>
</dbReference>
<evidence type="ECO:0000259" key="8">
    <source>
        <dbReference type="PROSITE" id="PS50109"/>
    </source>
</evidence>
<dbReference type="SMART" id="SM00388">
    <property type="entry name" value="HisKA"/>
    <property type="match status" value="1"/>
</dbReference>
<protein>
    <recommendedName>
        <fullName evidence="2">histidine kinase</fullName>
        <ecNumber evidence="2">2.7.13.3</ecNumber>
    </recommendedName>
</protein>
<evidence type="ECO:0000256" key="4">
    <source>
        <dbReference type="ARBA" id="ARBA00022679"/>
    </source>
</evidence>
<dbReference type="InterPro" id="IPR036097">
    <property type="entry name" value="HisK_dim/P_sf"/>
</dbReference>
<dbReference type="OrthoDB" id="921707at2"/>
<dbReference type="AlphaFoldDB" id="A0A4U1C4Q7"/>
<dbReference type="PANTHER" id="PTHR45453:SF1">
    <property type="entry name" value="PHOSPHATE REGULON SENSOR PROTEIN PHOR"/>
    <property type="match status" value="1"/>
</dbReference>
<dbReference type="GO" id="GO:0000155">
    <property type="term" value="F:phosphorelay sensor kinase activity"/>
    <property type="evidence" value="ECO:0007669"/>
    <property type="project" value="InterPro"/>
</dbReference>
<name>A0A4U1C4Q7_9SPHI</name>
<organism evidence="9 10">
    <name type="scientific">Pedobacter cryophilus</name>
    <dbReference type="NCBI Taxonomy" id="2571271"/>
    <lineage>
        <taxon>Bacteria</taxon>
        <taxon>Pseudomonadati</taxon>
        <taxon>Bacteroidota</taxon>
        <taxon>Sphingobacteriia</taxon>
        <taxon>Sphingobacteriales</taxon>
        <taxon>Sphingobacteriaceae</taxon>
        <taxon>Pedobacter</taxon>
    </lineage>
</organism>
<comment type="caution">
    <text evidence="9">The sequence shown here is derived from an EMBL/GenBank/DDBJ whole genome shotgun (WGS) entry which is preliminary data.</text>
</comment>
<reference evidence="9 10" key="1">
    <citation type="submission" date="2019-04" db="EMBL/GenBank/DDBJ databases">
        <title>Pedobacter sp. AR-3-17 sp. nov., isolated from Arctic soil.</title>
        <authorList>
            <person name="Dahal R.H."/>
            <person name="Kim D.-U."/>
        </authorList>
    </citation>
    <scope>NUCLEOTIDE SEQUENCE [LARGE SCALE GENOMIC DNA]</scope>
    <source>
        <strain evidence="9 10">AR-3-17</strain>
    </source>
</reference>
<dbReference type="Pfam" id="PF00512">
    <property type="entry name" value="HisKA"/>
    <property type="match status" value="1"/>
</dbReference>
<accession>A0A4U1C4Q7</accession>
<keyword evidence="4" id="KW-0808">Transferase</keyword>
<evidence type="ECO:0000256" key="2">
    <source>
        <dbReference type="ARBA" id="ARBA00012438"/>
    </source>
</evidence>
<proteinExistence type="predicted"/>
<dbReference type="InterPro" id="IPR036890">
    <property type="entry name" value="HATPase_C_sf"/>
</dbReference>
<dbReference type="InterPro" id="IPR050351">
    <property type="entry name" value="BphY/WalK/GraS-like"/>
</dbReference>
<gene>
    <name evidence="9" type="ORF">FA046_00775</name>
</gene>
<dbReference type="FunFam" id="3.30.565.10:FF:000006">
    <property type="entry name" value="Sensor histidine kinase WalK"/>
    <property type="match status" value="1"/>
</dbReference>
<sequence length="556" mass="64550">MDAKKNSYRKNFMLIISFMVLISISLVIALFLGYNFTKKYIENEFASLKIEVHEQTIAPYNSLFQNKIPEISFYQGFLDSLSAAKYVDTIFKNYPFVEKIQFFDTQISNRPIEDGLRIGRLSLGVKSLYQFGQNIPKDSTLIFKNNKPGTLSLSSGDEFNKIGLKFASYVETADTTKAFTNDQIFKIFYSIASNKINYMNIPRREDIKIYQDLMLKDRAPSPLFEQDIFSFELNPFKLQIKNIHPELYQFISIRPLSYDPILERPDLVTTDITLPGAFADYKIYFASEKGFLDKEVNHRFLPIAIGVFVIYLVLAFITFLIYRNLNVNEKMFSLQYDFINNFTHEFKTPVSVIKIAGNNILNAKELSEKERLRYGKILDEEADKLNDLMNKLLSFTQIENKAIKIKSQEINLEVFSHNMIDAFQLKYPDYEIELNIEDVTHFFTDPVLLSSIYHNLMENAYKYAMPGQKKLEISIYRIKKGLMFSFKDQGIGIEDSELENIFKKFYRIQNRYNQQGSVGLGLAFCKELVNFMNGNITVKSKPGKGSQFDVMLPYDI</sequence>
<dbReference type="SUPFAM" id="SSF47384">
    <property type="entry name" value="Homodimeric domain of signal transducing histidine kinase"/>
    <property type="match status" value="1"/>
</dbReference>
<dbReference type="EMBL" id="SWBP01000001">
    <property type="protein sequence ID" value="TKC00245.1"/>
    <property type="molecule type" value="Genomic_DNA"/>
</dbReference>
<dbReference type="Pfam" id="PF02518">
    <property type="entry name" value="HATPase_c"/>
    <property type="match status" value="1"/>
</dbReference>
<dbReference type="InterPro" id="IPR003594">
    <property type="entry name" value="HATPase_dom"/>
</dbReference>
<keyword evidence="7" id="KW-1133">Transmembrane helix</keyword>
<comment type="catalytic activity">
    <reaction evidence="1">
        <text>ATP + protein L-histidine = ADP + protein N-phospho-L-histidine.</text>
        <dbReference type="EC" id="2.7.13.3"/>
    </reaction>
</comment>
<keyword evidence="10" id="KW-1185">Reference proteome</keyword>
<feature type="transmembrane region" description="Helical" evidence="7">
    <location>
        <begin position="300"/>
        <end position="322"/>
    </location>
</feature>
<dbReference type="GO" id="GO:0005886">
    <property type="term" value="C:plasma membrane"/>
    <property type="evidence" value="ECO:0007669"/>
    <property type="project" value="TreeGrafter"/>
</dbReference>
<dbReference type="InterPro" id="IPR004358">
    <property type="entry name" value="Sig_transdc_His_kin-like_C"/>
</dbReference>
<evidence type="ECO:0000256" key="7">
    <source>
        <dbReference type="SAM" id="Phobius"/>
    </source>
</evidence>
<evidence type="ECO:0000256" key="1">
    <source>
        <dbReference type="ARBA" id="ARBA00000085"/>
    </source>
</evidence>
<dbReference type="PANTHER" id="PTHR45453">
    <property type="entry name" value="PHOSPHATE REGULON SENSOR PROTEIN PHOR"/>
    <property type="match status" value="1"/>
</dbReference>
<dbReference type="CDD" id="cd00082">
    <property type="entry name" value="HisKA"/>
    <property type="match status" value="1"/>
</dbReference>
<dbReference type="Gene3D" id="1.10.287.130">
    <property type="match status" value="1"/>
</dbReference>
<evidence type="ECO:0000256" key="3">
    <source>
        <dbReference type="ARBA" id="ARBA00022553"/>
    </source>
</evidence>
<keyword evidence="3" id="KW-0597">Phosphoprotein</keyword>
<dbReference type="Gene3D" id="3.30.565.10">
    <property type="entry name" value="Histidine kinase-like ATPase, C-terminal domain"/>
    <property type="match status" value="1"/>
</dbReference>
<dbReference type="PROSITE" id="PS50109">
    <property type="entry name" value="HIS_KIN"/>
    <property type="match status" value="1"/>
</dbReference>
<dbReference type="PRINTS" id="PR00344">
    <property type="entry name" value="BCTRLSENSOR"/>
</dbReference>
<keyword evidence="6" id="KW-0902">Two-component regulatory system</keyword>
<feature type="transmembrane region" description="Helical" evidence="7">
    <location>
        <begin position="12"/>
        <end position="34"/>
    </location>
</feature>
<feature type="domain" description="Histidine kinase" evidence="8">
    <location>
        <begin position="341"/>
        <end position="556"/>
    </location>
</feature>
<evidence type="ECO:0000256" key="6">
    <source>
        <dbReference type="ARBA" id="ARBA00023012"/>
    </source>
</evidence>
<evidence type="ECO:0000256" key="5">
    <source>
        <dbReference type="ARBA" id="ARBA00022777"/>
    </source>
</evidence>
<keyword evidence="5 9" id="KW-0418">Kinase</keyword>
<dbReference type="GO" id="GO:0016036">
    <property type="term" value="P:cellular response to phosphate starvation"/>
    <property type="evidence" value="ECO:0007669"/>
    <property type="project" value="TreeGrafter"/>
</dbReference>
<evidence type="ECO:0000313" key="10">
    <source>
        <dbReference type="Proteomes" id="UP000308181"/>
    </source>
</evidence>
<keyword evidence="7" id="KW-0472">Membrane</keyword>